<dbReference type="RefSeq" id="XP_065664440.1">
    <property type="nucleotide sequence ID" value="XM_065808368.1"/>
</dbReference>
<organism evidence="1 2">
    <name type="scientific">Hydra vulgaris</name>
    <name type="common">Hydra</name>
    <name type="synonym">Hydra attenuata</name>
    <dbReference type="NCBI Taxonomy" id="6087"/>
    <lineage>
        <taxon>Eukaryota</taxon>
        <taxon>Metazoa</taxon>
        <taxon>Cnidaria</taxon>
        <taxon>Hydrozoa</taxon>
        <taxon>Hydroidolina</taxon>
        <taxon>Anthoathecata</taxon>
        <taxon>Aplanulata</taxon>
        <taxon>Hydridae</taxon>
        <taxon>Hydra</taxon>
    </lineage>
</organism>
<dbReference type="GeneID" id="136086097"/>
<reference evidence="2" key="1">
    <citation type="submission" date="2025-08" db="UniProtKB">
        <authorList>
            <consortium name="RefSeq"/>
        </authorList>
    </citation>
    <scope>IDENTIFICATION</scope>
</reference>
<gene>
    <name evidence="2" type="primary">LOC136086097</name>
</gene>
<proteinExistence type="predicted"/>
<dbReference type="Proteomes" id="UP001652625">
    <property type="component" value="Chromosome 10"/>
</dbReference>
<protein>
    <submittedName>
        <fullName evidence="2">Uncharacterized protein LOC136086097</fullName>
    </submittedName>
</protein>
<evidence type="ECO:0000313" key="2">
    <source>
        <dbReference type="RefSeq" id="XP_065664440.1"/>
    </source>
</evidence>
<keyword evidence="1" id="KW-1185">Reference proteome</keyword>
<name>A0ABM4CRE3_HYDVU</name>
<evidence type="ECO:0000313" key="1">
    <source>
        <dbReference type="Proteomes" id="UP001652625"/>
    </source>
</evidence>
<sequence length="212" mass="24554">MSDQTETNKILTGQCSSNEVSKIRGRIAVKEYLNFFTLLTFLEKNRSLKALAELPKKKKIRIIEDNSEDDVDFQKVFQHSGLHDKEVDDIIVVEGKTASVVSECERESISDVEEDHSNIIDDHHVLTQKTKEDIIRVYDKPQSDDFYKTRSFKNSRSSILAITLVGERLIMTGVITRELWRDEEVKLPESSLLLDLYSDMEWEGIRWMLKNA</sequence>
<accession>A0ABM4CRE3</accession>